<accession>A0A0G2JEH3</accession>
<organism evidence="1 3">
    <name type="scientific">Mus musculus</name>
    <name type="common">Mouse</name>
    <dbReference type="NCBI Taxonomy" id="10090"/>
    <lineage>
        <taxon>Eukaryota</taxon>
        <taxon>Metazoa</taxon>
        <taxon>Chordata</taxon>
        <taxon>Craniata</taxon>
        <taxon>Vertebrata</taxon>
        <taxon>Euteleostomi</taxon>
        <taxon>Mammalia</taxon>
        <taxon>Eutheria</taxon>
        <taxon>Euarchontoglires</taxon>
        <taxon>Glires</taxon>
        <taxon>Rodentia</taxon>
        <taxon>Myomorpha</taxon>
        <taxon>Muroidea</taxon>
        <taxon>Muridae</taxon>
        <taxon>Murinae</taxon>
        <taxon>Mus</taxon>
        <taxon>Mus</taxon>
    </lineage>
</organism>
<dbReference type="VEuPathDB" id="HostDB:ENSMUSG00000079659"/>
<dbReference type="Proteomes" id="UP000000589">
    <property type="component" value="Chromosome 5"/>
</dbReference>
<protein>
    <submittedName>
        <fullName evidence="1">Transmembrane protein 243, mitochondrial</fullName>
    </submittedName>
</protein>
<proteinExistence type="evidence at protein level"/>
<evidence type="ECO:0000313" key="3">
    <source>
        <dbReference type="Proteomes" id="UP000000589"/>
    </source>
</evidence>
<evidence type="ECO:0000313" key="1">
    <source>
        <dbReference type="Ensembl" id="ENSMUSP00000142772.2"/>
    </source>
</evidence>
<dbReference type="Bgee" id="ENSMUSG00000079659">
    <property type="expression patterns" value="Expressed in spermatid and 234 other cell types or tissues"/>
</dbReference>
<sequence length="48" mass="5303">MEDFATRTYGTSGLDNRPLFGETSAKFQDPAVSFGLWNTDIHAGKKHS</sequence>
<dbReference type="AGR" id="MGI:3606159"/>
<keyword evidence="4" id="KW-1267">Proteomics identification</keyword>
<dbReference type="Antibodypedia" id="15281">
    <property type="antibodies" value="31 antibodies from 9 providers"/>
</dbReference>
<dbReference type="AlphaFoldDB" id="A0A0G2JEH3"/>
<dbReference type="ProteomicsDB" id="328658"/>
<dbReference type="GeneTree" id="ENSGT00390000010221"/>
<evidence type="ECO:0007829" key="4">
    <source>
        <dbReference type="ProteomicsDB" id="A0A0G2JEH3"/>
    </source>
</evidence>
<dbReference type="ExpressionAtlas" id="A0A0G2JEH3">
    <property type="expression patterns" value="baseline and differential"/>
</dbReference>
<reference evidence="1" key="3">
    <citation type="submission" date="2025-08" db="UniProtKB">
        <authorList>
            <consortium name="Ensembl"/>
        </authorList>
    </citation>
    <scope>IDENTIFICATION</scope>
    <source>
        <strain evidence="1">C57BL/6J</strain>
    </source>
</reference>
<name>A0A0G2JEH3_MOUSE</name>
<evidence type="ECO:0000313" key="2">
    <source>
        <dbReference type="MGI" id="MGI:3606159"/>
    </source>
</evidence>
<reference evidence="1 3" key="2">
    <citation type="journal article" date="2011" name="PLoS Biol.">
        <title>Modernizing reference genome assemblies.</title>
        <authorList>
            <person name="Church D.M."/>
            <person name="Schneider V.A."/>
            <person name="Graves T."/>
            <person name="Auger K."/>
            <person name="Cunningham F."/>
            <person name="Bouk N."/>
            <person name="Chen H.C."/>
            <person name="Agarwala R."/>
            <person name="McLaren W.M."/>
            <person name="Ritchie G.R."/>
            <person name="Albracht D."/>
            <person name="Kremitzki M."/>
            <person name="Rock S."/>
            <person name="Kotkiewicz H."/>
            <person name="Kremitzki C."/>
            <person name="Wollam A."/>
            <person name="Trani L."/>
            <person name="Fulton L."/>
            <person name="Fulton R."/>
            <person name="Matthews L."/>
            <person name="Whitehead S."/>
            <person name="Chow W."/>
            <person name="Torrance J."/>
            <person name="Dunn M."/>
            <person name="Harden G."/>
            <person name="Threadgold G."/>
            <person name="Wood J."/>
            <person name="Collins J."/>
            <person name="Heath P."/>
            <person name="Griffiths G."/>
            <person name="Pelan S."/>
            <person name="Grafham D."/>
            <person name="Eichler E.E."/>
            <person name="Weinstock G."/>
            <person name="Mardis E.R."/>
            <person name="Wilson R.K."/>
            <person name="Howe K."/>
            <person name="Flicek P."/>
            <person name="Hubbard T."/>
        </authorList>
    </citation>
    <scope>NUCLEOTIDE SEQUENCE [LARGE SCALE GENOMIC DNA]</scope>
    <source>
        <strain evidence="1 3">C57BL/6J</strain>
    </source>
</reference>
<dbReference type="Ensembl" id="ENSMUST00000196029.5">
    <property type="protein sequence ID" value="ENSMUSP00000142772.2"/>
    <property type="gene ID" value="ENSMUSG00000079659.6"/>
</dbReference>
<dbReference type="Pfam" id="PF10856">
    <property type="entry name" value="DUF2678"/>
    <property type="match status" value="1"/>
</dbReference>
<reference evidence="1" key="4">
    <citation type="submission" date="2025-09" db="UniProtKB">
        <authorList>
            <consortium name="Ensembl"/>
        </authorList>
    </citation>
    <scope>IDENTIFICATION</scope>
    <source>
        <strain evidence="1">C57BL/6J</strain>
    </source>
</reference>
<keyword evidence="3" id="KW-1185">Reference proteome</keyword>
<dbReference type="InterPro" id="IPR022564">
    <property type="entry name" value="DUF2678"/>
</dbReference>
<dbReference type="MGI" id="MGI:3606159">
    <property type="gene designation" value="Tmem243"/>
</dbReference>
<reference evidence="1 3" key="1">
    <citation type="journal article" date="2009" name="PLoS Biol.">
        <title>Lineage-specific biology revealed by a finished genome assembly of the mouse.</title>
        <authorList>
            <consortium name="Mouse Genome Sequencing Consortium"/>
            <person name="Church D.M."/>
            <person name="Goodstadt L."/>
            <person name="Hillier L.W."/>
            <person name="Zody M.C."/>
            <person name="Goldstein S."/>
            <person name="She X."/>
            <person name="Bult C.J."/>
            <person name="Agarwala R."/>
            <person name="Cherry J.L."/>
            <person name="DiCuccio M."/>
            <person name="Hlavina W."/>
            <person name="Kapustin Y."/>
            <person name="Meric P."/>
            <person name="Maglott D."/>
            <person name="Birtle Z."/>
            <person name="Marques A.C."/>
            <person name="Graves T."/>
            <person name="Zhou S."/>
            <person name="Teague B."/>
            <person name="Potamousis K."/>
            <person name="Churas C."/>
            <person name="Place M."/>
            <person name="Herschleb J."/>
            <person name="Runnheim R."/>
            <person name="Forrest D."/>
            <person name="Amos-Landgraf J."/>
            <person name="Schwartz D.C."/>
            <person name="Cheng Z."/>
            <person name="Lindblad-Toh K."/>
            <person name="Eichler E.E."/>
            <person name="Ponting C.P."/>
        </authorList>
    </citation>
    <scope>NUCLEOTIDE SEQUENCE [LARGE SCALE GENOMIC DNA]</scope>
    <source>
        <strain evidence="1 3">C57BL/6J</strain>
    </source>
</reference>
<gene>
    <name evidence="1 2" type="primary">Tmem243</name>
</gene>